<evidence type="ECO:0000313" key="2">
    <source>
        <dbReference type="EMBL" id="TPX36539.1"/>
    </source>
</evidence>
<comment type="caution">
    <text evidence="2">The sequence shown here is derived from an EMBL/GenBank/DDBJ whole genome shotgun (WGS) entry which is preliminary data.</text>
</comment>
<dbReference type="InterPro" id="IPR036291">
    <property type="entry name" value="NAD(P)-bd_dom_sf"/>
</dbReference>
<dbReference type="GeneID" id="42002622"/>
<dbReference type="Gene3D" id="3.90.25.10">
    <property type="entry name" value="UDP-galactose 4-epimerase, domain 1"/>
    <property type="match status" value="1"/>
</dbReference>
<dbReference type="PANTHER" id="PTHR43349:SF93">
    <property type="entry name" value="ISOFLAVONE REDUCTASE HOMOLOG P3-RELATED"/>
    <property type="match status" value="1"/>
</dbReference>
<protein>
    <recommendedName>
        <fullName evidence="1">NmrA-like domain-containing protein</fullName>
    </recommendedName>
</protein>
<dbReference type="AlphaFoldDB" id="A0A507CBL1"/>
<accession>A0A507CBL1</accession>
<dbReference type="EMBL" id="QEAO01000004">
    <property type="protein sequence ID" value="TPX36539.1"/>
    <property type="molecule type" value="Genomic_DNA"/>
</dbReference>
<dbReference type="RefSeq" id="XP_031026753.1">
    <property type="nucleotide sequence ID" value="XM_031167325.1"/>
</dbReference>
<proteinExistence type="predicted"/>
<organism evidence="2 3">
    <name type="scientific">Synchytrium microbalum</name>
    <dbReference type="NCBI Taxonomy" id="1806994"/>
    <lineage>
        <taxon>Eukaryota</taxon>
        <taxon>Fungi</taxon>
        <taxon>Fungi incertae sedis</taxon>
        <taxon>Chytridiomycota</taxon>
        <taxon>Chytridiomycota incertae sedis</taxon>
        <taxon>Chytridiomycetes</taxon>
        <taxon>Synchytriales</taxon>
        <taxon>Synchytriaceae</taxon>
        <taxon>Synchytrium</taxon>
    </lineage>
</organism>
<dbReference type="OrthoDB" id="2143011at2759"/>
<evidence type="ECO:0000313" key="3">
    <source>
        <dbReference type="Proteomes" id="UP000319731"/>
    </source>
</evidence>
<dbReference type="Pfam" id="PF05368">
    <property type="entry name" value="NmrA"/>
    <property type="match status" value="1"/>
</dbReference>
<sequence length="322" mass="35899">MLPVVLILGANGYTGVPIVDVILKRGETKVKVLGQEKSLSDPKKRGVFDAFKAKGAEVCVGSIQDLDSLKKALVGVDIVLSMVGSGLILDQIELVKLAKEAGVKRFIPSDFSTYCPPGLMAMQDKKYMVHDAIKEIGLPYTFINIGSWYDLMHREIDGMGLAYEEEMLGLKPKSVFDVYPNQDVLNAGTYLPDVGEMVARIIVDPRTLNQYVMVTGDAVSCNQMAASYERVTGRKLTRNVMDPAAHLARIKVIREEIGPIEKNPSLSAELKLREYAQTRWIRGDNDPAKLPSYVLKASDLYPDYKFKKWDTWIEEKHASNKL</sequence>
<dbReference type="InterPro" id="IPR008030">
    <property type="entry name" value="NmrA-like"/>
</dbReference>
<dbReference type="Gene3D" id="3.40.50.720">
    <property type="entry name" value="NAD(P)-binding Rossmann-like Domain"/>
    <property type="match status" value="1"/>
</dbReference>
<feature type="domain" description="NmrA-like" evidence="1">
    <location>
        <begin position="5"/>
        <end position="258"/>
    </location>
</feature>
<dbReference type="STRING" id="1806994.A0A507CBL1"/>
<evidence type="ECO:0000259" key="1">
    <source>
        <dbReference type="Pfam" id="PF05368"/>
    </source>
</evidence>
<dbReference type="Proteomes" id="UP000319731">
    <property type="component" value="Unassembled WGS sequence"/>
</dbReference>
<name>A0A507CBL1_9FUNG</name>
<dbReference type="SUPFAM" id="SSF51735">
    <property type="entry name" value="NAD(P)-binding Rossmann-fold domains"/>
    <property type="match status" value="1"/>
</dbReference>
<dbReference type="InterPro" id="IPR050608">
    <property type="entry name" value="NmrA-type/Isoflavone_red_sf"/>
</dbReference>
<gene>
    <name evidence="2" type="ORF">SmJEL517_g01397</name>
</gene>
<reference evidence="2 3" key="1">
    <citation type="journal article" date="2019" name="Sci. Rep.">
        <title>Comparative genomics of chytrid fungi reveal insights into the obligate biotrophic and pathogenic lifestyle of Synchytrium endobioticum.</title>
        <authorList>
            <person name="van de Vossenberg B.T.L.H."/>
            <person name="Warris S."/>
            <person name="Nguyen H.D.T."/>
            <person name="van Gent-Pelzer M.P.E."/>
            <person name="Joly D.L."/>
            <person name="van de Geest H.C."/>
            <person name="Bonants P.J.M."/>
            <person name="Smith D.S."/>
            <person name="Levesque C.A."/>
            <person name="van der Lee T.A.J."/>
        </authorList>
    </citation>
    <scope>NUCLEOTIDE SEQUENCE [LARGE SCALE GENOMIC DNA]</scope>
    <source>
        <strain evidence="2 3">JEL517</strain>
    </source>
</reference>
<dbReference type="PANTHER" id="PTHR43349">
    <property type="entry name" value="PINORESINOL REDUCTASE-RELATED"/>
    <property type="match status" value="1"/>
</dbReference>
<keyword evidence="3" id="KW-1185">Reference proteome</keyword>